<comment type="caution">
    <text evidence="1">The sequence shown here is derived from an EMBL/GenBank/DDBJ whole genome shotgun (WGS) entry which is preliminary data.</text>
</comment>
<gene>
    <name evidence="1" type="ORF">KN815_16330</name>
</gene>
<dbReference type="RefSeq" id="WP_216342659.1">
    <property type="nucleotide sequence ID" value="NZ_JAHLEM010000165.1"/>
</dbReference>
<evidence type="ECO:0000313" key="1">
    <source>
        <dbReference type="EMBL" id="MBU3865590.1"/>
    </source>
</evidence>
<accession>A0ABS6CFP4</accession>
<dbReference type="Proteomes" id="UP000720508">
    <property type="component" value="Unassembled WGS sequence"/>
</dbReference>
<sequence>MAEPMNAEGAGAGSGTGAGAGPVALRISPLAHLAARMHTAAVTGPRGVTLTEWPFRTMVNLRVDPVSEAADRVEKSLGAPLPRQCGHTTASGPHTVLWLGPDEWLVLSQAEGTDGTAVAAELRAALGADPGSVVDVSANRTTLELSGPAARQVLEKGCPLDLHPRAFGPGHAVSTTVGPVAAPLWQVDDVPTYRLLPRSSFADYLARWLIDAMSEYRGPELP</sequence>
<name>A0ABS6CFP4_9ACTN</name>
<keyword evidence="2" id="KW-1185">Reference proteome</keyword>
<organism evidence="1 2">
    <name type="scientific">Streptomyces niphimycinicus</name>
    <dbReference type="NCBI Taxonomy" id="2842201"/>
    <lineage>
        <taxon>Bacteria</taxon>
        <taxon>Bacillati</taxon>
        <taxon>Actinomycetota</taxon>
        <taxon>Actinomycetes</taxon>
        <taxon>Kitasatosporales</taxon>
        <taxon>Streptomycetaceae</taxon>
        <taxon>Streptomyces</taxon>
    </lineage>
</organism>
<protein>
    <submittedName>
        <fullName evidence="1">Sarcosine oxidase subunit gamma</fullName>
    </submittedName>
</protein>
<dbReference type="Pfam" id="PF04268">
    <property type="entry name" value="SoxG"/>
    <property type="match status" value="1"/>
</dbReference>
<reference evidence="1 2" key="1">
    <citation type="submission" date="2021-06" db="EMBL/GenBank/DDBJ databases">
        <authorList>
            <person name="Pan X."/>
        </authorList>
    </citation>
    <scope>NUCLEOTIDE SEQUENCE [LARGE SCALE GENOMIC DNA]</scope>
    <source>
        <strain evidence="1 2">4503</strain>
    </source>
</reference>
<dbReference type="EMBL" id="JAHLEM010000165">
    <property type="protein sequence ID" value="MBU3865590.1"/>
    <property type="molecule type" value="Genomic_DNA"/>
</dbReference>
<proteinExistence type="predicted"/>
<evidence type="ECO:0000313" key="2">
    <source>
        <dbReference type="Proteomes" id="UP000720508"/>
    </source>
</evidence>
<dbReference type="InterPro" id="IPR007375">
    <property type="entry name" value="SoxG"/>
</dbReference>